<dbReference type="Gene3D" id="3.40.30.10">
    <property type="entry name" value="Glutaredoxin"/>
    <property type="match status" value="1"/>
</dbReference>
<keyword evidence="2" id="KW-1133">Transmembrane helix</keyword>
<dbReference type="PROSITE" id="PS51257">
    <property type="entry name" value="PROKAR_LIPOPROTEIN"/>
    <property type="match status" value="1"/>
</dbReference>
<dbReference type="PANTHER" id="PTHR12151">
    <property type="entry name" value="ELECTRON TRANSPORT PROTIN SCO1/SENC FAMILY MEMBER"/>
    <property type="match status" value="1"/>
</dbReference>
<keyword evidence="2" id="KW-0812">Transmembrane</keyword>
<organism evidence="3 4">
    <name type="scientific">Alkalihalobacterium chitinilyticum</name>
    <dbReference type="NCBI Taxonomy" id="2980103"/>
    <lineage>
        <taxon>Bacteria</taxon>
        <taxon>Bacillati</taxon>
        <taxon>Bacillota</taxon>
        <taxon>Bacilli</taxon>
        <taxon>Bacillales</taxon>
        <taxon>Bacillaceae</taxon>
        <taxon>Alkalihalobacterium</taxon>
    </lineage>
</organism>
<keyword evidence="4" id="KW-1185">Reference proteome</keyword>
<dbReference type="Proteomes" id="UP001148125">
    <property type="component" value="Unassembled WGS sequence"/>
</dbReference>
<evidence type="ECO:0000313" key="3">
    <source>
        <dbReference type="EMBL" id="MDE5412586.1"/>
    </source>
</evidence>
<comment type="similarity">
    <text evidence="1">Belongs to the SCO1/2 family.</text>
</comment>
<sequence length="210" mass="24053">MKRHFKHLFQQCKILLPVLAFAVLLSGCGWIYHTDKKDASVVDLTPAELSIIPFTAVNQSEETVTNEDLQGTMWIANMIFVRCPTVCNLMTPNFRVLQYALEEEGLDVKMVSFTVDPEFDTPERLNKYGENNDADFSRWMFLTGFSEEEITEIAKQSFQTIVQPLPDGEDIMHGTSFYLVDEEGNVIRSYDGLKADPEPIINDIKRYLQQ</sequence>
<dbReference type="PANTHER" id="PTHR12151:SF25">
    <property type="entry name" value="LINALOOL DEHYDRATASE_ISOMERASE DOMAIN-CONTAINING PROTEIN"/>
    <property type="match status" value="1"/>
</dbReference>
<evidence type="ECO:0000256" key="2">
    <source>
        <dbReference type="SAM" id="Phobius"/>
    </source>
</evidence>
<dbReference type="Pfam" id="PF02630">
    <property type="entry name" value="SCO1-SenC"/>
    <property type="match status" value="1"/>
</dbReference>
<evidence type="ECO:0000313" key="4">
    <source>
        <dbReference type="Proteomes" id="UP001148125"/>
    </source>
</evidence>
<gene>
    <name evidence="3" type="ORF">N7Z68_04250</name>
</gene>
<dbReference type="EMBL" id="JAOTPO010000002">
    <property type="protein sequence ID" value="MDE5412586.1"/>
    <property type="molecule type" value="Genomic_DNA"/>
</dbReference>
<feature type="transmembrane region" description="Helical" evidence="2">
    <location>
        <begin position="12"/>
        <end position="32"/>
    </location>
</feature>
<protein>
    <submittedName>
        <fullName evidence="3">SCO family protein</fullName>
    </submittedName>
</protein>
<reference evidence="3" key="1">
    <citation type="submission" date="2024-05" db="EMBL/GenBank/DDBJ databases">
        <title>Alkalihalobacillus sp. strain MEB203 novel alkaliphilic bacterium from Lonar Lake, India.</title>
        <authorList>
            <person name="Joshi A."/>
            <person name="Thite S."/>
            <person name="Mengade P."/>
        </authorList>
    </citation>
    <scope>NUCLEOTIDE SEQUENCE</scope>
    <source>
        <strain evidence="3">MEB 203</strain>
    </source>
</reference>
<proteinExistence type="inferred from homology"/>
<keyword evidence="2" id="KW-0472">Membrane</keyword>
<comment type="caution">
    <text evidence="3">The sequence shown here is derived from an EMBL/GenBank/DDBJ whole genome shotgun (WGS) entry which is preliminary data.</text>
</comment>
<dbReference type="CDD" id="cd02968">
    <property type="entry name" value="SCO"/>
    <property type="match status" value="1"/>
</dbReference>
<accession>A0ABT5VAT4</accession>
<evidence type="ECO:0000256" key="1">
    <source>
        <dbReference type="ARBA" id="ARBA00010996"/>
    </source>
</evidence>
<dbReference type="InterPro" id="IPR003782">
    <property type="entry name" value="SCO1/SenC"/>
</dbReference>
<dbReference type="SUPFAM" id="SSF52833">
    <property type="entry name" value="Thioredoxin-like"/>
    <property type="match status" value="1"/>
</dbReference>
<name>A0ABT5VAT4_9BACI</name>
<dbReference type="InterPro" id="IPR036249">
    <property type="entry name" value="Thioredoxin-like_sf"/>
</dbReference>
<dbReference type="RefSeq" id="WP_275117216.1">
    <property type="nucleotide sequence ID" value="NZ_JAOTPO010000002.1"/>
</dbReference>